<keyword evidence="2" id="KW-0472">Membrane</keyword>
<dbReference type="PANTHER" id="PTHR17384">
    <property type="entry name" value="P-SELECTIN GLYCOPROTEIN LIGAND-1"/>
    <property type="match status" value="1"/>
</dbReference>
<evidence type="ECO:0000313" key="4">
    <source>
        <dbReference type="Proteomes" id="UP001460270"/>
    </source>
</evidence>
<feature type="compositionally biased region" description="Polar residues" evidence="1">
    <location>
        <begin position="1"/>
        <end position="10"/>
    </location>
</feature>
<dbReference type="AlphaFoldDB" id="A0AAW0NKK8"/>
<gene>
    <name evidence="3" type="ORF">WMY93_020603</name>
</gene>
<evidence type="ECO:0000313" key="3">
    <source>
        <dbReference type="EMBL" id="KAK7895278.1"/>
    </source>
</evidence>
<proteinExistence type="predicted"/>
<evidence type="ECO:0000256" key="1">
    <source>
        <dbReference type="SAM" id="MobiDB-lite"/>
    </source>
</evidence>
<dbReference type="InterPro" id="IPR026195">
    <property type="entry name" value="PSGL-1"/>
</dbReference>
<keyword evidence="2" id="KW-0812">Transmembrane</keyword>
<keyword evidence="2" id="KW-1133">Transmembrane helix</keyword>
<dbReference type="Proteomes" id="UP001460270">
    <property type="component" value="Unassembled WGS sequence"/>
</dbReference>
<comment type="caution">
    <text evidence="3">The sequence shown here is derived from an EMBL/GenBank/DDBJ whole genome shotgun (WGS) entry which is preliminary data.</text>
</comment>
<protein>
    <recommendedName>
        <fullName evidence="5">P-selectin glycoprotein ligand 1</fullName>
    </recommendedName>
</protein>
<feature type="transmembrane region" description="Helical" evidence="2">
    <location>
        <begin position="91"/>
        <end position="115"/>
    </location>
</feature>
<dbReference type="PANTHER" id="PTHR17384:SF7">
    <property type="entry name" value="P-SELECTIN GLYCOPROTEIN LIGAND 1"/>
    <property type="match status" value="1"/>
</dbReference>
<evidence type="ECO:0000256" key="2">
    <source>
        <dbReference type="SAM" id="Phobius"/>
    </source>
</evidence>
<sequence>MPTSKATNGTPVVKNVTDGTTRLPPKSHPTTAVYNTTIAEVSSTNSTTENATAGGLIPFVVTKTKTTEKKNSTDASTQKPCSTKDVVNTCLIAIASLAFVATVFMVCTIVLCTRLSGRRYRMKRQQGTEMTCISSLMRERPLNSPHRYTRQRSPVRNGVLVIHNCGDSDDEGGDNLTLSSFLPDNDRYI</sequence>
<organism evidence="3 4">
    <name type="scientific">Mugilogobius chulae</name>
    <name type="common">yellowstripe goby</name>
    <dbReference type="NCBI Taxonomy" id="88201"/>
    <lineage>
        <taxon>Eukaryota</taxon>
        <taxon>Metazoa</taxon>
        <taxon>Chordata</taxon>
        <taxon>Craniata</taxon>
        <taxon>Vertebrata</taxon>
        <taxon>Euteleostomi</taxon>
        <taxon>Actinopterygii</taxon>
        <taxon>Neopterygii</taxon>
        <taxon>Teleostei</taxon>
        <taxon>Neoteleostei</taxon>
        <taxon>Acanthomorphata</taxon>
        <taxon>Gobiaria</taxon>
        <taxon>Gobiiformes</taxon>
        <taxon>Gobioidei</taxon>
        <taxon>Gobiidae</taxon>
        <taxon>Gobionellinae</taxon>
        <taxon>Mugilogobius</taxon>
    </lineage>
</organism>
<dbReference type="GO" id="GO:0050901">
    <property type="term" value="P:leukocyte tethering or rolling"/>
    <property type="evidence" value="ECO:0007669"/>
    <property type="project" value="TreeGrafter"/>
</dbReference>
<name>A0AAW0NKK8_9GOBI</name>
<accession>A0AAW0NKK8</accession>
<feature type="region of interest" description="Disordered" evidence="1">
    <location>
        <begin position="1"/>
        <end position="28"/>
    </location>
</feature>
<reference evidence="4" key="1">
    <citation type="submission" date="2024-04" db="EMBL/GenBank/DDBJ databases">
        <title>Salinicola lusitanus LLJ914,a marine bacterium isolated from the Okinawa Trough.</title>
        <authorList>
            <person name="Li J."/>
        </authorList>
    </citation>
    <scope>NUCLEOTIDE SEQUENCE [LARGE SCALE GENOMIC DNA]</scope>
</reference>
<evidence type="ECO:0008006" key="5">
    <source>
        <dbReference type="Google" id="ProtNLM"/>
    </source>
</evidence>
<dbReference type="GO" id="GO:0005886">
    <property type="term" value="C:plasma membrane"/>
    <property type="evidence" value="ECO:0007669"/>
    <property type="project" value="TreeGrafter"/>
</dbReference>
<dbReference type="EMBL" id="JBBPFD010000015">
    <property type="protein sequence ID" value="KAK7895278.1"/>
    <property type="molecule type" value="Genomic_DNA"/>
</dbReference>
<keyword evidence="4" id="KW-1185">Reference proteome</keyword>